<feature type="non-terminal residue" evidence="4">
    <location>
        <position position="1"/>
    </location>
</feature>
<dbReference type="EMBL" id="BARW01021765">
    <property type="protein sequence ID" value="GAI91738.1"/>
    <property type="molecule type" value="Genomic_DNA"/>
</dbReference>
<gene>
    <name evidence="4" type="ORF">S12H4_36506</name>
</gene>
<dbReference type="Pfam" id="PF07670">
    <property type="entry name" value="Gate"/>
    <property type="match status" value="1"/>
</dbReference>
<keyword evidence="1" id="KW-1133">Transmembrane helix</keyword>
<keyword evidence="1" id="KW-0472">Membrane</keyword>
<proteinExistence type="predicted"/>
<dbReference type="GO" id="GO:0015093">
    <property type="term" value="F:ferrous iron transmembrane transporter activity"/>
    <property type="evidence" value="ECO:0007669"/>
    <property type="project" value="InterPro"/>
</dbReference>
<accession>X1SFJ8</accession>
<evidence type="ECO:0000259" key="3">
    <source>
        <dbReference type="Pfam" id="PF07670"/>
    </source>
</evidence>
<feature type="transmembrane region" description="Helical" evidence="1">
    <location>
        <begin position="158"/>
        <end position="176"/>
    </location>
</feature>
<evidence type="ECO:0000313" key="4">
    <source>
        <dbReference type="EMBL" id="GAI91738.1"/>
    </source>
</evidence>
<evidence type="ECO:0008006" key="5">
    <source>
        <dbReference type="Google" id="ProtNLM"/>
    </source>
</evidence>
<protein>
    <recommendedName>
        <fullName evidence="5">Nucleoside transporter/FeoB GTPase Gate domain-containing protein</fullName>
    </recommendedName>
</protein>
<organism evidence="4">
    <name type="scientific">marine sediment metagenome</name>
    <dbReference type="NCBI Taxonomy" id="412755"/>
    <lineage>
        <taxon>unclassified sequences</taxon>
        <taxon>metagenomes</taxon>
        <taxon>ecological metagenomes</taxon>
    </lineage>
</organism>
<feature type="domain" description="Nucleoside transporter/FeoB GTPase Gate" evidence="3">
    <location>
        <begin position="54"/>
        <end position="150"/>
    </location>
</feature>
<dbReference type="PANTHER" id="PTHR43185:SF1">
    <property type="entry name" value="FE(2+) TRANSPORTER FEOB"/>
    <property type="match status" value="1"/>
</dbReference>
<dbReference type="PANTHER" id="PTHR43185">
    <property type="entry name" value="FERROUS IRON TRANSPORT PROTEIN B"/>
    <property type="match status" value="1"/>
</dbReference>
<keyword evidence="1" id="KW-0812">Transmembrane</keyword>
<feature type="transmembrane region" description="Helical" evidence="1">
    <location>
        <begin position="125"/>
        <end position="146"/>
    </location>
</feature>
<dbReference type="Pfam" id="PF07664">
    <property type="entry name" value="FeoB_C"/>
    <property type="match status" value="1"/>
</dbReference>
<dbReference type="GO" id="GO:0005886">
    <property type="term" value="C:plasma membrane"/>
    <property type="evidence" value="ECO:0007669"/>
    <property type="project" value="TreeGrafter"/>
</dbReference>
<comment type="caution">
    <text evidence="4">The sequence shown here is derived from an EMBL/GenBank/DDBJ whole genome shotgun (WGS) entry which is preliminary data.</text>
</comment>
<dbReference type="AlphaFoldDB" id="X1SFJ8"/>
<name>X1SFJ8_9ZZZZ</name>
<dbReference type="InterPro" id="IPR011640">
    <property type="entry name" value="Fe2_transport_prot_B_C"/>
</dbReference>
<dbReference type="InterPro" id="IPR011642">
    <property type="entry name" value="Gate_dom"/>
</dbReference>
<reference evidence="4" key="1">
    <citation type="journal article" date="2014" name="Front. Microbiol.">
        <title>High frequency of phylogenetically diverse reductive dehalogenase-homologous genes in deep subseafloor sedimentary metagenomes.</title>
        <authorList>
            <person name="Kawai M."/>
            <person name="Futagami T."/>
            <person name="Toyoda A."/>
            <person name="Takaki Y."/>
            <person name="Nishi S."/>
            <person name="Hori S."/>
            <person name="Arai W."/>
            <person name="Tsubouchi T."/>
            <person name="Morono Y."/>
            <person name="Uchiyama I."/>
            <person name="Ito T."/>
            <person name="Fujiyama A."/>
            <person name="Inagaki F."/>
            <person name="Takami H."/>
        </authorList>
    </citation>
    <scope>NUCLEOTIDE SEQUENCE</scope>
    <source>
        <strain evidence="4">Expedition CK06-06</strain>
    </source>
</reference>
<evidence type="ECO:0000256" key="1">
    <source>
        <dbReference type="SAM" id="Phobius"/>
    </source>
</evidence>
<evidence type="ECO:0000259" key="2">
    <source>
        <dbReference type="Pfam" id="PF07664"/>
    </source>
</evidence>
<dbReference type="InterPro" id="IPR050860">
    <property type="entry name" value="FeoB_GTPase"/>
</dbReference>
<sequence>YGTLLAVWVVLGVVLRWTTKGFAPELLIEIPPYRLPSWRAVLQKLWARVRGFLVEAIPIVLGAILAINILYNFGVFDAIASATAPIVTNVLGLPKEAVAALVTGFLRKDVALGLMAPLDMTAGQLVVGSVVLAMFFPCIATFVILLREFGVRGMLKATGIMIAAALTTGAILNLVLD</sequence>
<feature type="domain" description="Ferrous iron transport protein B C-terminal" evidence="2">
    <location>
        <begin position="1"/>
        <end position="48"/>
    </location>
</feature>
<feature type="transmembrane region" description="Helical" evidence="1">
    <location>
        <begin position="49"/>
        <end position="71"/>
    </location>
</feature>